<comment type="caution">
    <text evidence="1">The sequence shown here is derived from an EMBL/GenBank/DDBJ whole genome shotgun (WGS) entry which is preliminary data.</text>
</comment>
<protein>
    <submittedName>
        <fullName evidence="1">DUF2793 domain-containing protein</fullName>
    </submittedName>
</protein>
<keyword evidence="2" id="KW-1185">Reference proteome</keyword>
<organism evidence="1 2">
    <name type="scientific">Mesobacterium hydrothermale</name>
    <dbReference type="NCBI Taxonomy" id="3111907"/>
    <lineage>
        <taxon>Bacteria</taxon>
        <taxon>Pseudomonadati</taxon>
        <taxon>Pseudomonadota</taxon>
        <taxon>Alphaproteobacteria</taxon>
        <taxon>Rhodobacterales</taxon>
        <taxon>Roseobacteraceae</taxon>
        <taxon>Mesobacterium</taxon>
    </lineage>
</organism>
<dbReference type="Pfam" id="PF10983">
    <property type="entry name" value="DUF2793"/>
    <property type="match status" value="1"/>
</dbReference>
<sequence length="460" mass="47303">MSDTSANLAMPYLLPSQAQKHVTHNAALDLLDAVVQLSVESRALTVPPALPGDGARYLVAAGATGDWDGQAGQVAVARGGGWAFVAPQPGWLLHDRDTGEVLVFDGSAWARPVPDTDNLAGVGINTGSDLVNRLAVSSPATLLSHDGAGHQLKINKAASAETASLLYQTGWSGRAEIGLAGNDDLALKVSPDGSAWTEALRTEAASGRVIVPQGAEIGGVLTGSAVQAGNLDQTLGVLLTVGAFGLGKGGGLPAPNNDADDCVVPGFNYRFSTSGANCPVANPYGSSLQVFAGTGGNRLQQLFVHSNGSDMWVRSSTDAGASWGTWDQIFTQGSILGAVSESSGTPTGAIFEAGANANGSYEKYASGYMVAWTERLIDVTATGAQTFNLPVTFVSDPAPVVSWCHDGTASPNAALHYSNIEGISVSNTHDSVAINLNSAGVADASAYKDTLRFCVQGRWF</sequence>
<gene>
    <name evidence="1" type="ORF">VK792_15475</name>
</gene>
<evidence type="ECO:0000313" key="2">
    <source>
        <dbReference type="Proteomes" id="UP001348149"/>
    </source>
</evidence>
<accession>A0ABU6HK27</accession>
<reference evidence="1 2" key="1">
    <citation type="submission" date="2024-01" db="EMBL/GenBank/DDBJ databases">
        <title>Mesobacterium rodlantinim sp. nov., isolated from shallow sea hydrothermal systems off Kueishantao Island.</title>
        <authorList>
            <person name="Su Z."/>
            <person name="Tang K."/>
        </authorList>
    </citation>
    <scope>NUCLEOTIDE SEQUENCE [LARGE SCALE GENOMIC DNA]</scope>
    <source>
        <strain evidence="1 2">TK19101</strain>
    </source>
</reference>
<dbReference type="RefSeq" id="WP_326298653.1">
    <property type="nucleotide sequence ID" value="NZ_JAYLLH010000026.1"/>
</dbReference>
<evidence type="ECO:0000313" key="1">
    <source>
        <dbReference type="EMBL" id="MEC3862691.1"/>
    </source>
</evidence>
<dbReference type="EMBL" id="JAYLLH010000026">
    <property type="protein sequence ID" value="MEC3862691.1"/>
    <property type="molecule type" value="Genomic_DNA"/>
</dbReference>
<dbReference type="CDD" id="cd19958">
    <property type="entry name" value="pyocin_knob"/>
    <property type="match status" value="1"/>
</dbReference>
<dbReference type="Proteomes" id="UP001348149">
    <property type="component" value="Unassembled WGS sequence"/>
</dbReference>
<proteinExistence type="predicted"/>
<name>A0ABU6HK27_9RHOB</name>
<dbReference type="InterPro" id="IPR021251">
    <property type="entry name" value="DUF2793"/>
</dbReference>